<feature type="compositionally biased region" description="Polar residues" evidence="2">
    <location>
        <begin position="501"/>
        <end position="511"/>
    </location>
</feature>
<name>A0AAD1UA16_EUPCR</name>
<feature type="coiled-coil region" evidence="1">
    <location>
        <begin position="263"/>
        <end position="297"/>
    </location>
</feature>
<feature type="region of interest" description="Disordered" evidence="2">
    <location>
        <begin position="299"/>
        <end position="358"/>
    </location>
</feature>
<dbReference type="EMBL" id="CAMPGE010005971">
    <property type="protein sequence ID" value="CAI2364818.1"/>
    <property type="molecule type" value="Genomic_DNA"/>
</dbReference>
<dbReference type="Proteomes" id="UP001295684">
    <property type="component" value="Unassembled WGS sequence"/>
</dbReference>
<evidence type="ECO:0000313" key="4">
    <source>
        <dbReference type="Proteomes" id="UP001295684"/>
    </source>
</evidence>
<proteinExistence type="predicted"/>
<protein>
    <submittedName>
        <fullName evidence="3">Uncharacterized protein</fullName>
    </submittedName>
</protein>
<reference evidence="3" key="1">
    <citation type="submission" date="2023-07" db="EMBL/GenBank/DDBJ databases">
        <authorList>
            <consortium name="AG Swart"/>
            <person name="Singh M."/>
            <person name="Singh A."/>
            <person name="Seah K."/>
            <person name="Emmerich C."/>
        </authorList>
    </citation>
    <scope>NUCLEOTIDE SEQUENCE</scope>
    <source>
        <strain evidence="3">DP1</strain>
    </source>
</reference>
<feature type="region of interest" description="Disordered" evidence="2">
    <location>
        <begin position="443"/>
        <end position="520"/>
    </location>
</feature>
<feature type="compositionally biased region" description="Low complexity" evidence="2">
    <location>
        <begin position="491"/>
        <end position="500"/>
    </location>
</feature>
<evidence type="ECO:0000313" key="3">
    <source>
        <dbReference type="EMBL" id="CAI2364818.1"/>
    </source>
</evidence>
<evidence type="ECO:0000256" key="1">
    <source>
        <dbReference type="SAM" id="Coils"/>
    </source>
</evidence>
<comment type="caution">
    <text evidence="3">The sequence shown here is derived from an EMBL/GenBank/DDBJ whole genome shotgun (WGS) entry which is preliminary data.</text>
</comment>
<feature type="compositionally biased region" description="Basic and acidic residues" evidence="2">
    <location>
        <begin position="459"/>
        <end position="472"/>
    </location>
</feature>
<feature type="region of interest" description="Disordered" evidence="2">
    <location>
        <begin position="1"/>
        <end position="23"/>
    </location>
</feature>
<keyword evidence="1" id="KW-0175">Coiled coil</keyword>
<gene>
    <name evidence="3" type="ORF">ECRASSUSDP1_LOCUS6168</name>
</gene>
<evidence type="ECO:0000256" key="2">
    <source>
        <dbReference type="SAM" id="MobiDB-lite"/>
    </source>
</evidence>
<feature type="compositionally biased region" description="Acidic residues" evidence="2">
    <location>
        <begin position="315"/>
        <end position="346"/>
    </location>
</feature>
<accession>A0AAD1UA16</accession>
<keyword evidence="4" id="KW-1185">Reference proteome</keyword>
<sequence length="520" mass="60213">MKLGNLALLPKKKPKKKVAKENPRIQRELFQRKNIAKPFTFTGKSEVPITGIAPTGYAGGGLGGPGVNADNVREFLTELDAFEKEFGYGKKEETEGISSLKNIHKPFYGLVPNDPKKKFYYGVKNEKYYGYAQPKIPENNRGEVIDGIFYPLDEGSLSNGYYQRQMAGNEGKNFQAPRVKANNERPEDEKLDPRIIETANMILQQQEKMKQRVRDKYRKNNVAFRKKHETVQKNIELEQVFDTIEEQQNMIIDLVNNVVTDRERELKKRNAMLRMRIENLERSITLEEAQRQEMMQNFPMVPILKNPQKKVHYEDDSDDSDDSDEDDDDSDDDQDDDSDSDSESDMENYVPKFHTPRGNSIAYAPPAANYNHRAPMYPGNKSHRLVMREKVLQPKERAELRRQKKQEKQRMFAFNQAENEKIENKSAVYNELRRLYPQGDLAKTREERNFRKNTPVENINREQVQRREDLYPKIKGVPRVPFRPSHVSNPDGDGSSDSSSTHQETTGSIAASNKEDWTKE</sequence>
<dbReference type="AlphaFoldDB" id="A0AAD1UA16"/>
<organism evidence="3 4">
    <name type="scientific">Euplotes crassus</name>
    <dbReference type="NCBI Taxonomy" id="5936"/>
    <lineage>
        <taxon>Eukaryota</taxon>
        <taxon>Sar</taxon>
        <taxon>Alveolata</taxon>
        <taxon>Ciliophora</taxon>
        <taxon>Intramacronucleata</taxon>
        <taxon>Spirotrichea</taxon>
        <taxon>Hypotrichia</taxon>
        <taxon>Euplotida</taxon>
        <taxon>Euplotidae</taxon>
        <taxon>Moneuplotes</taxon>
    </lineage>
</organism>